<evidence type="ECO:0000313" key="2">
    <source>
        <dbReference type="EMBL" id="RZS97133.1"/>
    </source>
</evidence>
<keyword evidence="3" id="KW-1185">Reference proteome</keyword>
<name>A0A4Q7PA55_9BACT</name>
<dbReference type="Pfam" id="PF22860">
    <property type="entry name" value="DUF7017"/>
    <property type="match status" value="1"/>
</dbReference>
<sequence length="539" mass="63075">MNQQLLKQLRAENRFEDAYKLTKNELLQKQDDIWAKRNHSWSLYYLIKKHVQAGQTVQAKHFLDEFTSLQMPITEALLHERMEYFFKILNEGYLRVKQLVADGKYSEAFDFELKKNQPDTDQLSWIVYYLLKSHNKTGKPDNTETLGLLNRHFEFYRPTKKLVSKLILQELVKTSVDFWSLTHQSVYLEKAGLYDILEEDDFQKQEWEGKKIISLAERLHISYSKALLREKADEGKITAYIEEIVEPILETYPGMLYVPYFKAKLLLGTGNLDTGIKAFLPFAKKKSGEFWVWQVFAEAYEGDLYLYFSCLCKAMTCKTKPEFLSNIQEKLIAYLVKTEQYNLAKAELEKLMRLREKQGWGLKSNHRQYMETSWFFQSQAAYLNYSDHIALAESLLENKSTETILVVVNHVNREKKVFSFLVNEHKFGFGNYIEEPNLWGIYKLTGNCGTGDYFHVKKIEASTSKEHPLLSQVLGKFNKREHNSFGFINGKFVEPNLVEKHSLKHNDLVEGTALLAPVKGKKEWAWKMIFIQKSDKEKG</sequence>
<dbReference type="EMBL" id="SGXG01000001">
    <property type="protein sequence ID" value="RZS97133.1"/>
    <property type="molecule type" value="Genomic_DNA"/>
</dbReference>
<dbReference type="Pfam" id="PF22707">
    <property type="entry name" value="S1CSD-TOTE-2"/>
    <property type="match status" value="1"/>
</dbReference>
<dbReference type="OrthoDB" id="6196244at2"/>
<protein>
    <recommendedName>
        <fullName evidence="1">TOTE conflict systems S1/CSD-like domain-containing protein</fullName>
    </recommendedName>
</protein>
<evidence type="ECO:0000259" key="1">
    <source>
        <dbReference type="Pfam" id="PF22707"/>
    </source>
</evidence>
<reference evidence="2 3" key="1">
    <citation type="submission" date="2019-02" db="EMBL/GenBank/DDBJ databases">
        <title>Genomic Encyclopedia of Archaeal and Bacterial Type Strains, Phase II (KMG-II): from individual species to whole genera.</title>
        <authorList>
            <person name="Goeker M."/>
        </authorList>
    </citation>
    <scope>NUCLEOTIDE SEQUENCE [LARGE SCALE GENOMIC DNA]</scope>
    <source>
        <strain evidence="2 3">DSM 21411</strain>
    </source>
</reference>
<proteinExistence type="predicted"/>
<dbReference type="RefSeq" id="WP_130275949.1">
    <property type="nucleotide sequence ID" value="NZ_SGXG01000001.1"/>
</dbReference>
<feature type="domain" description="TOTE conflict systems S1/CSD-like" evidence="1">
    <location>
        <begin position="473"/>
        <end position="529"/>
    </location>
</feature>
<dbReference type="Proteomes" id="UP000292209">
    <property type="component" value="Unassembled WGS sequence"/>
</dbReference>
<dbReference type="AlphaFoldDB" id="A0A4Q7PA55"/>
<gene>
    <name evidence="2" type="ORF">BC751_2730</name>
</gene>
<organism evidence="2 3">
    <name type="scientific">Cecembia calidifontis</name>
    <dbReference type="NCBI Taxonomy" id="1187080"/>
    <lineage>
        <taxon>Bacteria</taxon>
        <taxon>Pseudomonadati</taxon>
        <taxon>Bacteroidota</taxon>
        <taxon>Cytophagia</taxon>
        <taxon>Cytophagales</taxon>
        <taxon>Cyclobacteriaceae</taxon>
        <taxon>Cecembia</taxon>
    </lineage>
</organism>
<evidence type="ECO:0000313" key="3">
    <source>
        <dbReference type="Proteomes" id="UP000292209"/>
    </source>
</evidence>
<dbReference type="InterPro" id="IPR054283">
    <property type="entry name" value="DUF7017"/>
</dbReference>
<comment type="caution">
    <text evidence="2">The sequence shown here is derived from an EMBL/GenBank/DDBJ whole genome shotgun (WGS) entry which is preliminary data.</text>
</comment>
<accession>A0A4Q7PA55</accession>
<dbReference type="InterPro" id="IPR054427">
    <property type="entry name" value="S1CSD-TOTE-2"/>
</dbReference>